<name>A0ACD1AGN5_9FIRM</name>
<evidence type="ECO:0000313" key="1">
    <source>
        <dbReference type="EMBL" id="QOX65642.1"/>
    </source>
</evidence>
<dbReference type="EMBL" id="CP042469">
    <property type="protein sequence ID" value="QOX65642.1"/>
    <property type="molecule type" value="Genomic_DNA"/>
</dbReference>
<gene>
    <name evidence="1" type="primary">rapZ</name>
    <name evidence="1" type="ORF">FRZ06_20955</name>
</gene>
<accession>A0ACD1AGN5</accession>
<dbReference type="Proteomes" id="UP000594014">
    <property type="component" value="Chromosome"/>
</dbReference>
<reference evidence="1" key="1">
    <citation type="submission" date="2019-08" db="EMBL/GenBank/DDBJ databases">
        <title>Genome sequence of Clostridiales bacterium MT110.</title>
        <authorList>
            <person name="Cao J."/>
        </authorList>
    </citation>
    <scope>NUCLEOTIDE SEQUENCE</scope>
    <source>
        <strain evidence="1">MT110</strain>
    </source>
</reference>
<sequence>MDVIIVTGLSGAGKSQAVNCMEDMGYYCIDNLPPVLIKNFLDLIMRDKVSIEKAAFVIDIRGGEFFDALKSGLVELNHAGVKYKIMFLEASDEILIRRFNETRRTHPLACAGNTLEGITAEKQRLLEIRKIADFIIDTSNMKTAQLNETIKKLLGTEECGSSFTISVQSFGYKNGMPLDADIVFDMRFIPNPYYLKSMKKLTGNSEKVSNYVLKFPEAQEFLNTVHDLINRLIPFYSREGKSHLVVAFGCTGGQHRSVAMANEFTKRLLEEGKRVIKVHRDL</sequence>
<keyword evidence="2" id="KW-1185">Reference proteome</keyword>
<protein>
    <submittedName>
        <fullName evidence="1">RNase adapter RapZ</fullName>
    </submittedName>
</protein>
<proteinExistence type="predicted"/>
<organism evidence="1 2">
    <name type="scientific">Anoxybacterium hadale</name>
    <dbReference type="NCBI Taxonomy" id="3408580"/>
    <lineage>
        <taxon>Bacteria</taxon>
        <taxon>Bacillati</taxon>
        <taxon>Bacillota</taxon>
        <taxon>Clostridia</taxon>
        <taxon>Peptostreptococcales</taxon>
        <taxon>Anaerovoracaceae</taxon>
        <taxon>Anoxybacterium</taxon>
    </lineage>
</organism>
<evidence type="ECO:0000313" key="2">
    <source>
        <dbReference type="Proteomes" id="UP000594014"/>
    </source>
</evidence>